<name>A0A0F9IYT6_9ZZZZ</name>
<comment type="caution">
    <text evidence="1">The sequence shown here is derived from an EMBL/GenBank/DDBJ whole genome shotgun (WGS) entry which is preliminary data.</text>
</comment>
<reference evidence="1" key="1">
    <citation type="journal article" date="2015" name="Nature">
        <title>Complex archaea that bridge the gap between prokaryotes and eukaryotes.</title>
        <authorList>
            <person name="Spang A."/>
            <person name="Saw J.H."/>
            <person name="Jorgensen S.L."/>
            <person name="Zaremba-Niedzwiedzka K."/>
            <person name="Martijn J."/>
            <person name="Lind A.E."/>
            <person name="van Eijk R."/>
            <person name="Schleper C."/>
            <person name="Guy L."/>
            <person name="Ettema T.J."/>
        </authorList>
    </citation>
    <scope>NUCLEOTIDE SEQUENCE</scope>
</reference>
<gene>
    <name evidence="1" type="ORF">LCGC14_1521190</name>
</gene>
<dbReference type="EMBL" id="LAZR01011285">
    <property type="protein sequence ID" value="KKM62488.1"/>
    <property type="molecule type" value="Genomic_DNA"/>
</dbReference>
<organism evidence="1">
    <name type="scientific">marine sediment metagenome</name>
    <dbReference type="NCBI Taxonomy" id="412755"/>
    <lineage>
        <taxon>unclassified sequences</taxon>
        <taxon>metagenomes</taxon>
        <taxon>ecological metagenomes</taxon>
    </lineage>
</organism>
<sequence length="74" mass="8486">MKYILLGRCAKTFKYYGLMDTKEEVSKKINVNHNLKYKLRHGDIFLVETNSVLKLLPGWDAPAAPNKQGYDQAV</sequence>
<accession>A0A0F9IYT6</accession>
<evidence type="ECO:0000313" key="1">
    <source>
        <dbReference type="EMBL" id="KKM62488.1"/>
    </source>
</evidence>
<proteinExistence type="predicted"/>
<protein>
    <submittedName>
        <fullName evidence="1">Uncharacterized protein</fullName>
    </submittedName>
</protein>
<dbReference type="AlphaFoldDB" id="A0A0F9IYT6"/>